<dbReference type="Proteomes" id="UP000011991">
    <property type="component" value="Unassembled WGS sequence"/>
</dbReference>
<dbReference type="InterPro" id="IPR002123">
    <property type="entry name" value="Plipid/glycerol_acylTrfase"/>
</dbReference>
<sequence>MNSMTSNASDNLRPAVSGWLLRGFYRFLTPYLRRNFHSIAMMRDSLSHAAVPADEPLILCANHPSWWDPLTAQFLNQRLFPDRQFFAPIDAEALEQYRVFAKLGFYGVRLHSSEGAAAFLKQSRAILHSGDAALWLTPEGRFADVRDHSAVLMPGMAHLCARMQRGWVLPIAIEYVFWEERLPECLFRIGEPVKIVDHPQASKLDWQTLLTEQMRKNQTVLSEHVVARDSQAFENLLTGARGAGFVYDSMRRIKALVTGRRFKAAHGNKLQ</sequence>
<organism evidence="2 3">
    <name type="scientific">Rhodopirellula maiorica SM1</name>
    <dbReference type="NCBI Taxonomy" id="1265738"/>
    <lineage>
        <taxon>Bacteria</taxon>
        <taxon>Pseudomonadati</taxon>
        <taxon>Planctomycetota</taxon>
        <taxon>Planctomycetia</taxon>
        <taxon>Pirellulales</taxon>
        <taxon>Pirellulaceae</taxon>
        <taxon>Novipirellula</taxon>
    </lineage>
</organism>
<feature type="domain" description="Phospholipid/glycerol acyltransferase" evidence="1">
    <location>
        <begin position="50"/>
        <end position="173"/>
    </location>
</feature>
<evidence type="ECO:0000313" key="2">
    <source>
        <dbReference type="EMBL" id="EMI17944.1"/>
    </source>
</evidence>
<name>M5RVF8_9BACT</name>
<gene>
    <name evidence="2" type="ORF">RMSM_05121</name>
</gene>
<dbReference type="CDD" id="cd06551">
    <property type="entry name" value="LPLAT"/>
    <property type="match status" value="1"/>
</dbReference>
<dbReference type="PATRIC" id="fig|1265738.3.peg.5147"/>
<dbReference type="Pfam" id="PF01553">
    <property type="entry name" value="Acyltransferase"/>
    <property type="match status" value="1"/>
</dbReference>
<accession>M5RVF8</accession>
<protein>
    <submittedName>
        <fullName evidence="2">Phospholipid/glycerol acyltransferase</fullName>
    </submittedName>
</protein>
<keyword evidence="2" id="KW-0012">Acyltransferase</keyword>
<keyword evidence="2" id="KW-0808">Transferase</keyword>
<dbReference type="SUPFAM" id="SSF69593">
    <property type="entry name" value="Glycerol-3-phosphate (1)-acyltransferase"/>
    <property type="match status" value="1"/>
</dbReference>
<dbReference type="AlphaFoldDB" id="M5RVF8"/>
<evidence type="ECO:0000313" key="3">
    <source>
        <dbReference type="Proteomes" id="UP000011991"/>
    </source>
</evidence>
<keyword evidence="3" id="KW-1185">Reference proteome</keyword>
<dbReference type="EMBL" id="ANOG01000731">
    <property type="protein sequence ID" value="EMI17944.1"/>
    <property type="molecule type" value="Genomic_DNA"/>
</dbReference>
<evidence type="ECO:0000259" key="1">
    <source>
        <dbReference type="Pfam" id="PF01553"/>
    </source>
</evidence>
<dbReference type="GO" id="GO:0016746">
    <property type="term" value="F:acyltransferase activity"/>
    <property type="evidence" value="ECO:0007669"/>
    <property type="project" value="UniProtKB-KW"/>
</dbReference>
<comment type="caution">
    <text evidence="2">The sequence shown here is derived from an EMBL/GenBank/DDBJ whole genome shotgun (WGS) entry which is preliminary data.</text>
</comment>
<reference evidence="2 3" key="1">
    <citation type="journal article" date="2013" name="Mar. Genomics">
        <title>Expression of sulfatases in Rhodopirellula baltica and the diversity of sulfatases in the genus Rhodopirellula.</title>
        <authorList>
            <person name="Wegner C.E."/>
            <person name="Richter-Heitmann T."/>
            <person name="Klindworth A."/>
            <person name="Klockow C."/>
            <person name="Richter M."/>
            <person name="Achstetter T."/>
            <person name="Glockner F.O."/>
            <person name="Harder J."/>
        </authorList>
    </citation>
    <scope>NUCLEOTIDE SEQUENCE [LARGE SCALE GENOMIC DNA]</scope>
    <source>
        <strain evidence="2 3">SM1</strain>
    </source>
</reference>
<proteinExistence type="predicted"/>